<dbReference type="STRING" id="1428628.WN71_026750"/>
<feature type="transmembrane region" description="Helical" evidence="1">
    <location>
        <begin position="159"/>
        <end position="177"/>
    </location>
</feature>
<feature type="transmembrane region" description="Helical" evidence="1">
    <location>
        <begin position="42"/>
        <end position="59"/>
    </location>
</feature>
<feature type="transmembrane region" description="Helical" evidence="1">
    <location>
        <begin position="79"/>
        <end position="97"/>
    </location>
</feature>
<keyword evidence="1" id="KW-0472">Membrane</keyword>
<comment type="caution">
    <text evidence="2">The sequence shown here is derived from an EMBL/GenBank/DDBJ whole genome shotgun (WGS) entry which is preliminary data.</text>
</comment>
<feature type="transmembrane region" description="Helical" evidence="1">
    <location>
        <begin position="184"/>
        <end position="202"/>
    </location>
</feature>
<dbReference type="Proteomes" id="UP000034196">
    <property type="component" value="Unassembled WGS sequence"/>
</dbReference>
<accession>A0A1J4NQT5</accession>
<evidence type="ECO:0000313" key="2">
    <source>
        <dbReference type="EMBL" id="OIJ64801.1"/>
    </source>
</evidence>
<feature type="transmembrane region" description="Helical" evidence="1">
    <location>
        <begin position="234"/>
        <end position="255"/>
    </location>
</feature>
<name>A0A1J4NQT5_9ACTN</name>
<gene>
    <name evidence="2" type="ORF">WN71_026750</name>
</gene>
<protein>
    <submittedName>
        <fullName evidence="2">ABC transporter permease</fullName>
    </submittedName>
</protein>
<keyword evidence="1" id="KW-1133">Transmembrane helix</keyword>
<reference evidence="2" key="1">
    <citation type="submission" date="2016-10" db="EMBL/GenBank/DDBJ databases">
        <title>Genome sequence of Streptomyces mangrovisoli MUSC 149.</title>
        <authorList>
            <person name="Lee L.-H."/>
            <person name="Ser H.-L."/>
        </authorList>
    </citation>
    <scope>NUCLEOTIDE SEQUENCE [LARGE SCALE GENOMIC DNA]</scope>
    <source>
        <strain evidence="2">MUSC 149</strain>
    </source>
</reference>
<dbReference type="OrthoDB" id="3665898at2"/>
<sequence length="512" mass="52643">MSTTVLRPAGPVAAAARAAYPVAAVLALARFEARELSRQISVAAYLLLYTGYTAYVLIARGGGMADFPVLQDADRNTQTAPLLLAIALLACVNRAALRSRRCGTDEQFGGLVVRPWQRTVAHALSAAPYAVYTALVVAVRFGRQAVEPGAVGHGSLAELAVGPLSVLLAGALGVLLARLVPYSMASLLFVATAYVLAIYLSATTDLPHGVRWLSPVVSEPGETPVPSALLGRPAGWHALYLAGLCVLLPGIAVLVDGGRTRAVKTATVLALLATAAGAIGQAPGGAGALRAARARATDRPAALQTCVAHAGSAYCAFPEWAGQTDDWAAVVDRVRSAAGGTAATTALTVRQRVDARGHGDGTDIALAPSTTPGEVTVGTRWGGDRVPEFAAGVAGVLVAGREDAAGELCGARAVTAVWLAVGTDPHPWAAYRALRPAEDDVEAASVDTPTEPLTLSAAQSEVLAQLLRRPAATVAARVRAHWNELTAPRTTTAEVAHLLAVPPLRGTDNCDP</sequence>
<dbReference type="EMBL" id="LAVA02000070">
    <property type="protein sequence ID" value="OIJ64801.1"/>
    <property type="molecule type" value="Genomic_DNA"/>
</dbReference>
<keyword evidence="3" id="KW-1185">Reference proteome</keyword>
<organism evidence="2 3">
    <name type="scientific">Streptomyces mangrovisoli</name>
    <dbReference type="NCBI Taxonomy" id="1428628"/>
    <lineage>
        <taxon>Bacteria</taxon>
        <taxon>Bacillati</taxon>
        <taxon>Actinomycetota</taxon>
        <taxon>Actinomycetes</taxon>
        <taxon>Kitasatosporales</taxon>
        <taxon>Streptomycetaceae</taxon>
        <taxon>Streptomyces</taxon>
    </lineage>
</organism>
<dbReference type="AlphaFoldDB" id="A0A1J4NQT5"/>
<feature type="transmembrane region" description="Helical" evidence="1">
    <location>
        <begin position="12"/>
        <end position="30"/>
    </location>
</feature>
<evidence type="ECO:0000313" key="3">
    <source>
        <dbReference type="Proteomes" id="UP000034196"/>
    </source>
</evidence>
<proteinExistence type="predicted"/>
<evidence type="ECO:0000256" key="1">
    <source>
        <dbReference type="SAM" id="Phobius"/>
    </source>
</evidence>
<keyword evidence="1" id="KW-0812">Transmembrane</keyword>
<feature type="transmembrane region" description="Helical" evidence="1">
    <location>
        <begin position="118"/>
        <end position="139"/>
    </location>
</feature>
<dbReference type="RefSeq" id="WP_046590997.1">
    <property type="nucleotide sequence ID" value="NZ_LAVA02000070.1"/>
</dbReference>